<comment type="function">
    <text evidence="6">Transcriptional repressor that regulates multiple aspects of plant growth and development.</text>
</comment>
<dbReference type="EnsemblPlants" id="AES68025">
    <property type="protein sequence ID" value="AES68025"/>
    <property type="gene ID" value="MTR_2g102140"/>
</dbReference>
<evidence type="ECO:0000256" key="6">
    <source>
        <dbReference type="RuleBase" id="RU367028"/>
    </source>
</evidence>
<feature type="compositionally biased region" description="Basic and acidic residues" evidence="7">
    <location>
        <begin position="103"/>
        <end position="115"/>
    </location>
</feature>
<reference evidence="9 12" key="1">
    <citation type="journal article" date="2011" name="Nature">
        <title>The Medicago genome provides insight into the evolution of rhizobial symbioses.</title>
        <authorList>
            <person name="Young N.D."/>
            <person name="Debelle F."/>
            <person name="Oldroyd G.E."/>
            <person name="Geurts R."/>
            <person name="Cannon S.B."/>
            <person name="Udvardi M.K."/>
            <person name="Benedito V.A."/>
            <person name="Mayer K.F."/>
            <person name="Gouzy J."/>
            <person name="Schoof H."/>
            <person name="Van de Peer Y."/>
            <person name="Proost S."/>
            <person name="Cook D.R."/>
            <person name="Meyers B.C."/>
            <person name="Spannagl M."/>
            <person name="Cheung F."/>
            <person name="De Mita S."/>
            <person name="Krishnakumar V."/>
            <person name="Gundlach H."/>
            <person name="Zhou S."/>
            <person name="Mudge J."/>
            <person name="Bharti A.K."/>
            <person name="Murray J.D."/>
            <person name="Naoumkina M.A."/>
            <person name="Rosen B."/>
            <person name="Silverstein K.A."/>
            <person name="Tang H."/>
            <person name="Rombauts S."/>
            <person name="Zhao P.X."/>
            <person name="Zhou P."/>
            <person name="Barbe V."/>
            <person name="Bardou P."/>
            <person name="Bechner M."/>
            <person name="Bellec A."/>
            <person name="Berger A."/>
            <person name="Berges H."/>
            <person name="Bidwell S."/>
            <person name="Bisseling T."/>
            <person name="Choisne N."/>
            <person name="Couloux A."/>
            <person name="Denny R."/>
            <person name="Deshpande S."/>
            <person name="Dai X."/>
            <person name="Doyle J.J."/>
            <person name="Dudez A.M."/>
            <person name="Farmer A.D."/>
            <person name="Fouteau S."/>
            <person name="Franken C."/>
            <person name="Gibelin C."/>
            <person name="Gish J."/>
            <person name="Goldstein S."/>
            <person name="Gonzalez A.J."/>
            <person name="Green P.J."/>
            <person name="Hallab A."/>
            <person name="Hartog M."/>
            <person name="Hua A."/>
            <person name="Humphray S.J."/>
            <person name="Jeong D.H."/>
            <person name="Jing Y."/>
            <person name="Jocker A."/>
            <person name="Kenton S.M."/>
            <person name="Kim D.J."/>
            <person name="Klee K."/>
            <person name="Lai H."/>
            <person name="Lang C."/>
            <person name="Lin S."/>
            <person name="Macmil S.L."/>
            <person name="Magdelenat G."/>
            <person name="Matthews L."/>
            <person name="McCorrison J."/>
            <person name="Monaghan E.L."/>
            <person name="Mun J.H."/>
            <person name="Najar F.Z."/>
            <person name="Nicholson C."/>
            <person name="Noirot C."/>
            <person name="O'Bleness M."/>
            <person name="Paule C.R."/>
            <person name="Poulain J."/>
            <person name="Prion F."/>
            <person name="Qin B."/>
            <person name="Qu C."/>
            <person name="Retzel E.F."/>
            <person name="Riddle C."/>
            <person name="Sallet E."/>
            <person name="Samain S."/>
            <person name="Samson N."/>
            <person name="Sanders I."/>
            <person name="Saurat O."/>
            <person name="Scarpelli C."/>
            <person name="Schiex T."/>
            <person name="Segurens B."/>
            <person name="Severin A.J."/>
            <person name="Sherrier D.J."/>
            <person name="Shi R."/>
            <person name="Sims S."/>
            <person name="Singer S.R."/>
            <person name="Sinharoy S."/>
            <person name="Sterck L."/>
            <person name="Viollet A."/>
            <person name="Wang B.B."/>
            <person name="Wang K."/>
            <person name="Wang M."/>
            <person name="Wang X."/>
            <person name="Warfsmann J."/>
            <person name="Weissenbach J."/>
            <person name="White D.D."/>
            <person name="White J.D."/>
            <person name="Wiley G.B."/>
            <person name="Wincker P."/>
            <person name="Xing Y."/>
            <person name="Yang L."/>
            <person name="Yao Z."/>
            <person name="Ying F."/>
            <person name="Zhai J."/>
            <person name="Zhou L."/>
            <person name="Zuber A."/>
            <person name="Denarie J."/>
            <person name="Dixon R.A."/>
            <person name="May G.D."/>
            <person name="Schwartz D.C."/>
            <person name="Rogers J."/>
            <person name="Quetier F."/>
            <person name="Town C.D."/>
            <person name="Roe B.A."/>
        </authorList>
    </citation>
    <scope>NUCLEOTIDE SEQUENCE [LARGE SCALE GENOMIC DNA]</scope>
    <source>
        <strain evidence="9">A17</strain>
        <strain evidence="11 12">cv. Jemalong A17</strain>
    </source>
</reference>
<dbReference type="HOGENOM" id="CLU_069722_0_0_1"/>
<dbReference type="Pfam" id="PF04844">
    <property type="entry name" value="Ovate"/>
    <property type="match status" value="1"/>
</dbReference>
<dbReference type="OMA" id="VVDWDFM"/>
<reference evidence="10" key="5">
    <citation type="journal article" date="2018" name="Nat. Plants">
        <title>Whole-genome landscape of Medicago truncatula symbiotic genes.</title>
        <authorList>
            <person name="Pecrix Y."/>
            <person name="Gamas P."/>
            <person name="Carrere S."/>
        </authorList>
    </citation>
    <scope>NUCLEOTIDE SEQUENCE</scope>
    <source>
        <tissue evidence="10">Leaves</tissue>
    </source>
</reference>
<dbReference type="EMBL" id="CM001218">
    <property type="protein sequence ID" value="AES68025.1"/>
    <property type="molecule type" value="Genomic_DNA"/>
</dbReference>
<dbReference type="PANTHER" id="PTHR33057">
    <property type="entry name" value="TRANSCRIPTION REPRESSOR OFP7-RELATED"/>
    <property type="match status" value="1"/>
</dbReference>
<dbReference type="EMBL" id="PSQE01000002">
    <property type="protein sequence ID" value="RHN76415.1"/>
    <property type="molecule type" value="Genomic_DNA"/>
</dbReference>
<dbReference type="Proteomes" id="UP000002051">
    <property type="component" value="Chromosome 2"/>
</dbReference>
<dbReference type="AlphaFoldDB" id="G7II51"/>
<gene>
    <name evidence="11" type="primary">11433470</name>
    <name evidence="9" type="ordered locus">MTR_2g102140</name>
    <name evidence="10" type="ORF">MtrunA17_Chr2g0331871</name>
</gene>
<keyword evidence="3 6" id="KW-0805">Transcription regulation</keyword>
<evidence type="ECO:0000256" key="5">
    <source>
        <dbReference type="ARBA" id="ARBA00023242"/>
    </source>
</evidence>
<reference evidence="13" key="4">
    <citation type="journal article" date="2018" name="Nat. Plants">
        <title>Whole-genome landscape of Medicago truncatula symbiotic genes.</title>
        <authorList>
            <person name="Pecrix Y."/>
            <person name="Staton S.E."/>
            <person name="Sallet E."/>
            <person name="Lelandais-Briere C."/>
            <person name="Moreau S."/>
            <person name="Carrere S."/>
            <person name="Blein T."/>
            <person name="Jardinaud M.F."/>
            <person name="Latrasse D."/>
            <person name="Zouine M."/>
            <person name="Zahm M."/>
            <person name="Kreplak J."/>
            <person name="Mayjonade B."/>
            <person name="Satge C."/>
            <person name="Perez M."/>
            <person name="Cauet S."/>
            <person name="Marande W."/>
            <person name="Chantry-Darmon C."/>
            <person name="Lopez-Roques C."/>
            <person name="Bouchez O."/>
            <person name="Berard A."/>
            <person name="Debelle F."/>
            <person name="Munos S."/>
            <person name="Bendahmane A."/>
            <person name="Berges H."/>
            <person name="Niebel A."/>
            <person name="Buitink J."/>
            <person name="Frugier F."/>
            <person name="Benhamed M."/>
            <person name="Crespi M."/>
            <person name="Gouzy J."/>
            <person name="Gamas P."/>
        </authorList>
    </citation>
    <scope>NUCLEOTIDE SEQUENCE [LARGE SCALE GENOMIC DNA]</scope>
    <source>
        <strain evidence="13">cv. Jemalong A17</strain>
    </source>
</reference>
<evidence type="ECO:0000313" key="9">
    <source>
        <dbReference type="EMBL" id="AES68025.1"/>
    </source>
</evidence>
<dbReference type="Gramene" id="rna12738">
    <property type="protein sequence ID" value="RHN76415.1"/>
    <property type="gene ID" value="gene12738"/>
</dbReference>
<dbReference type="KEGG" id="mtr:11433470"/>
<feature type="region of interest" description="Disordered" evidence="7">
    <location>
        <begin position="88"/>
        <end position="119"/>
    </location>
</feature>
<proteinExistence type="predicted"/>
<dbReference type="PROSITE" id="PS51754">
    <property type="entry name" value="OVATE"/>
    <property type="match status" value="1"/>
</dbReference>
<evidence type="ECO:0000256" key="7">
    <source>
        <dbReference type="SAM" id="MobiDB-lite"/>
    </source>
</evidence>
<reference evidence="11" key="3">
    <citation type="submission" date="2015-04" db="UniProtKB">
        <authorList>
            <consortium name="EnsemblPlants"/>
        </authorList>
    </citation>
    <scope>IDENTIFICATION</scope>
    <source>
        <strain evidence="11">cv. Jemalong A17</strain>
    </source>
</reference>
<evidence type="ECO:0000256" key="3">
    <source>
        <dbReference type="ARBA" id="ARBA00023015"/>
    </source>
</evidence>
<evidence type="ECO:0000313" key="10">
    <source>
        <dbReference type="EMBL" id="RHN76415.1"/>
    </source>
</evidence>
<evidence type="ECO:0000256" key="4">
    <source>
        <dbReference type="ARBA" id="ARBA00023163"/>
    </source>
</evidence>
<dbReference type="InterPro" id="IPR006458">
    <property type="entry name" value="Ovate_C"/>
</dbReference>
<dbReference type="STRING" id="3880.G7II51"/>
<keyword evidence="4 6" id="KW-0804">Transcription</keyword>
<name>G7II51_MEDTR</name>
<reference evidence="9 12" key="2">
    <citation type="journal article" date="2014" name="BMC Genomics">
        <title>An improved genome release (version Mt4.0) for the model legume Medicago truncatula.</title>
        <authorList>
            <person name="Tang H."/>
            <person name="Krishnakumar V."/>
            <person name="Bidwell S."/>
            <person name="Rosen B."/>
            <person name="Chan A."/>
            <person name="Zhou S."/>
            <person name="Gentzbittel L."/>
            <person name="Childs K.L."/>
            <person name="Yandell M."/>
            <person name="Gundlach H."/>
            <person name="Mayer K.F."/>
            <person name="Schwartz D.C."/>
            <person name="Town C.D."/>
        </authorList>
    </citation>
    <scope>GENOME REANNOTATION</scope>
    <source>
        <strain evidence="11 12">cv. Jemalong A17</strain>
    </source>
</reference>
<evidence type="ECO:0000313" key="11">
    <source>
        <dbReference type="EnsemblPlants" id="AES68025"/>
    </source>
</evidence>
<dbReference type="PaxDb" id="3880-AES68025"/>
<dbReference type="eggNOG" id="ENOG502RXZT">
    <property type="taxonomic scope" value="Eukaryota"/>
</dbReference>
<keyword evidence="12" id="KW-1185">Reference proteome</keyword>
<feature type="region of interest" description="Disordered" evidence="7">
    <location>
        <begin position="38"/>
        <end position="57"/>
    </location>
</feature>
<evidence type="ECO:0000313" key="13">
    <source>
        <dbReference type="Proteomes" id="UP000265566"/>
    </source>
</evidence>
<feature type="domain" description="OVATE" evidence="8">
    <location>
        <begin position="205"/>
        <end position="272"/>
    </location>
</feature>
<dbReference type="Proteomes" id="UP000265566">
    <property type="component" value="Chromosome 2"/>
</dbReference>
<accession>G7II51</accession>
<dbReference type="PANTHER" id="PTHR33057:SF117">
    <property type="entry name" value="TRANSCRIPTION REPRESSOR OFP14"/>
    <property type="match status" value="1"/>
</dbReference>
<dbReference type="InterPro" id="IPR038933">
    <property type="entry name" value="Ovate"/>
</dbReference>
<protein>
    <recommendedName>
        <fullName evidence="6">Transcription repressor</fullName>
    </recommendedName>
    <alternativeName>
        <fullName evidence="6">Ovate family protein</fullName>
    </alternativeName>
</protein>
<comment type="subcellular location">
    <subcellularLocation>
        <location evidence="1 6">Nucleus</location>
    </subcellularLocation>
</comment>
<dbReference type="GO" id="GO:0045892">
    <property type="term" value="P:negative regulation of DNA-templated transcription"/>
    <property type="evidence" value="ECO:0007669"/>
    <property type="project" value="UniProtKB-UniRule"/>
</dbReference>
<dbReference type="GO" id="GO:0005634">
    <property type="term" value="C:nucleus"/>
    <property type="evidence" value="ECO:0007669"/>
    <property type="project" value="UniProtKB-SubCell"/>
</dbReference>
<dbReference type="OrthoDB" id="689980at2759"/>
<organism evidence="9 12">
    <name type="scientific">Medicago truncatula</name>
    <name type="common">Barrel medic</name>
    <name type="synonym">Medicago tribuloides</name>
    <dbReference type="NCBI Taxonomy" id="3880"/>
    <lineage>
        <taxon>Eukaryota</taxon>
        <taxon>Viridiplantae</taxon>
        <taxon>Streptophyta</taxon>
        <taxon>Embryophyta</taxon>
        <taxon>Tracheophyta</taxon>
        <taxon>Spermatophyta</taxon>
        <taxon>Magnoliopsida</taxon>
        <taxon>eudicotyledons</taxon>
        <taxon>Gunneridae</taxon>
        <taxon>Pentapetalae</taxon>
        <taxon>rosids</taxon>
        <taxon>fabids</taxon>
        <taxon>Fabales</taxon>
        <taxon>Fabaceae</taxon>
        <taxon>Papilionoideae</taxon>
        <taxon>50 kb inversion clade</taxon>
        <taxon>NPAAA clade</taxon>
        <taxon>Hologalegina</taxon>
        <taxon>IRL clade</taxon>
        <taxon>Trifolieae</taxon>
        <taxon>Medicago</taxon>
    </lineage>
</organism>
<feature type="region of interest" description="Disordered" evidence="7">
    <location>
        <begin position="160"/>
        <end position="181"/>
    </location>
</feature>
<evidence type="ECO:0000256" key="1">
    <source>
        <dbReference type="ARBA" id="ARBA00004123"/>
    </source>
</evidence>
<evidence type="ECO:0000313" key="12">
    <source>
        <dbReference type="Proteomes" id="UP000002051"/>
    </source>
</evidence>
<keyword evidence="2 6" id="KW-0678">Repressor</keyword>
<evidence type="ECO:0000256" key="2">
    <source>
        <dbReference type="ARBA" id="ARBA00022491"/>
    </source>
</evidence>
<keyword evidence="5 6" id="KW-0539">Nucleus</keyword>
<sequence>MPKKLQKTLQDYLNKIKNKNPQPQIRLTKMLSGCKHPKTPSFSLDNGRNISSSNAVNNNNNKINDAATLADVDRFLFENFKSLYFKDDEETEQNNNNNNKNKRISDEKNNEEPPKRIGGSWLLESPRFITTPPQDLCGSARFFVKPGNSGSLMEDALSLTNSDEADSSNSNNSNSSSTASPSKQVIVVNHDDHNHHTLPENCVALLSYSPSPYDDFRRSMQELVESKYGKIENNQRKIDWDFMEEILFCYLNVNEKKSHKFILSAFVDLITVMRKNSEAAPAKPCSVRTVRIGREVRKKKTKQVTIEFGSS</sequence>
<dbReference type="NCBIfam" id="TIGR01568">
    <property type="entry name" value="A_thal_3678"/>
    <property type="match status" value="1"/>
</dbReference>
<evidence type="ECO:0000259" key="8">
    <source>
        <dbReference type="PROSITE" id="PS51754"/>
    </source>
</evidence>
<feature type="compositionally biased region" description="Low complexity" evidence="7">
    <location>
        <begin position="167"/>
        <end position="181"/>
    </location>
</feature>